<protein>
    <submittedName>
        <fullName evidence="1">Uncharacterized conserved protein</fullName>
    </submittedName>
</protein>
<sequence>MSTSRILVTVLLSVLPFGIGSLDAGSTGSGVGDDRVGRIDHLDTLILPPGTALDGVPVGGLSGIDYTPEAGFVVISDDRGEVGPVRMYTLSLPIDDGVLGEPQFLTRIDLLDRDGAPFPPRSADTESVRWAPGADGVLYTSEGEAQAGLAGFVREAGLDGGYRTEVPLPDAYTPRLDESGGLVSGIRDNLGFEAMDLVRDGAAVVAVTENALVQDGPEAGPDVESPARLLEIDRGSGAVLGEYIYPVDRVAPGALPQATGVSEVLAVGDRSYLTLERSLFPETGLFTGRIYETSTAEAENVAGEFAVSPDTVRMDKRLLFDFASAGVDPQCVEGMTWGPRLPDGRRSLVVVSDDNFGVAGQTAFHLLAVSEK</sequence>
<dbReference type="Proteomes" id="UP000183263">
    <property type="component" value="Unassembled WGS sequence"/>
</dbReference>
<dbReference type="OrthoDB" id="9798539at2"/>
<dbReference type="InterPro" id="IPR027372">
    <property type="entry name" value="Phytase-like_dom"/>
</dbReference>
<dbReference type="PANTHER" id="PTHR37957">
    <property type="entry name" value="BLR7070 PROTEIN"/>
    <property type="match status" value="1"/>
</dbReference>
<dbReference type="Pfam" id="PF13449">
    <property type="entry name" value="Phytase-like"/>
    <property type="match status" value="1"/>
</dbReference>
<evidence type="ECO:0000313" key="1">
    <source>
        <dbReference type="EMBL" id="SDH16141.1"/>
    </source>
</evidence>
<accession>A0A1G8A5I8</accession>
<proteinExistence type="predicted"/>
<dbReference type="PANTHER" id="PTHR37957:SF1">
    <property type="entry name" value="PHYTASE-LIKE DOMAIN-CONTAINING PROTEIN"/>
    <property type="match status" value="1"/>
</dbReference>
<organism evidence="1 2">
    <name type="scientific">Rhodococcus triatomae</name>
    <dbReference type="NCBI Taxonomy" id="300028"/>
    <lineage>
        <taxon>Bacteria</taxon>
        <taxon>Bacillati</taxon>
        <taxon>Actinomycetota</taxon>
        <taxon>Actinomycetes</taxon>
        <taxon>Mycobacteriales</taxon>
        <taxon>Nocardiaceae</taxon>
        <taxon>Rhodococcus</taxon>
    </lineage>
</organism>
<dbReference type="EMBL" id="FNDN01000001">
    <property type="protein sequence ID" value="SDH16141.1"/>
    <property type="molecule type" value="Genomic_DNA"/>
</dbReference>
<dbReference type="RefSeq" id="WP_072738012.1">
    <property type="nucleotide sequence ID" value="NZ_CP048813.1"/>
</dbReference>
<reference evidence="1 2" key="1">
    <citation type="submission" date="2016-10" db="EMBL/GenBank/DDBJ databases">
        <authorList>
            <person name="de Groot N.N."/>
        </authorList>
    </citation>
    <scope>NUCLEOTIDE SEQUENCE [LARGE SCALE GENOMIC DNA]</scope>
    <source>
        <strain evidence="1 2">DSM 44892</strain>
    </source>
</reference>
<gene>
    <name evidence="1" type="ORF">SAMN05444695_101326</name>
</gene>
<dbReference type="AlphaFoldDB" id="A0A1G8A5I8"/>
<evidence type="ECO:0000313" key="2">
    <source>
        <dbReference type="Proteomes" id="UP000183263"/>
    </source>
</evidence>
<keyword evidence="2" id="KW-1185">Reference proteome</keyword>
<name>A0A1G8A5I8_9NOCA</name>